<proteinExistence type="predicted"/>
<keyword evidence="1" id="KW-0812">Transmembrane</keyword>
<keyword evidence="3" id="KW-1185">Reference proteome</keyword>
<evidence type="ECO:0000313" key="2">
    <source>
        <dbReference type="EMBL" id="PRX48764.1"/>
    </source>
</evidence>
<feature type="transmembrane region" description="Helical" evidence="1">
    <location>
        <begin position="49"/>
        <end position="71"/>
    </location>
</feature>
<dbReference type="OrthoDB" id="4476959at2"/>
<dbReference type="RefSeq" id="WP_106252850.1">
    <property type="nucleotide sequence ID" value="NZ_PVNG01000040.1"/>
</dbReference>
<feature type="transmembrane region" description="Helical" evidence="1">
    <location>
        <begin position="78"/>
        <end position="98"/>
    </location>
</feature>
<accession>A0A2T0LXL0</accession>
<organism evidence="2 3">
    <name type="scientific">Nonomuraea fuscirosea</name>
    <dbReference type="NCBI Taxonomy" id="1291556"/>
    <lineage>
        <taxon>Bacteria</taxon>
        <taxon>Bacillati</taxon>
        <taxon>Actinomycetota</taxon>
        <taxon>Actinomycetes</taxon>
        <taxon>Streptosporangiales</taxon>
        <taxon>Streptosporangiaceae</taxon>
        <taxon>Nonomuraea</taxon>
    </lineage>
</organism>
<sequence length="160" mass="16896">MSAQFLVNAPPVPPSVKTASSLWFTAVGAGVFEAALAVAGMLAEGSASLIGLAGGLGIRLAVFAAAIFMAVRLRQGRGWARIALALTLGVFGTLSLVIEPFQWLMDGNAIGEFFADADVMTLAFTLSRVLHLVAVWGAMVLMFNPASNAYFHSTPRLRQR</sequence>
<feature type="transmembrane region" description="Helical" evidence="1">
    <location>
        <begin position="129"/>
        <end position="151"/>
    </location>
</feature>
<protein>
    <submittedName>
        <fullName evidence="2">Uncharacterized protein</fullName>
    </submittedName>
</protein>
<dbReference type="EMBL" id="PVNG01000040">
    <property type="protein sequence ID" value="PRX48764.1"/>
    <property type="molecule type" value="Genomic_DNA"/>
</dbReference>
<dbReference type="Proteomes" id="UP000238312">
    <property type="component" value="Unassembled WGS sequence"/>
</dbReference>
<keyword evidence="1" id="KW-0472">Membrane</keyword>
<reference evidence="2 3" key="1">
    <citation type="submission" date="2018-03" db="EMBL/GenBank/DDBJ databases">
        <title>Genomic Encyclopedia of Type Strains, Phase III (KMG-III): the genomes of soil and plant-associated and newly described type strains.</title>
        <authorList>
            <person name="Whitman W."/>
        </authorList>
    </citation>
    <scope>NUCLEOTIDE SEQUENCE [LARGE SCALE GENOMIC DNA]</scope>
    <source>
        <strain evidence="2 3">CGMCC 4.7104</strain>
    </source>
</reference>
<dbReference type="AlphaFoldDB" id="A0A2T0LXL0"/>
<keyword evidence="1" id="KW-1133">Transmembrane helix</keyword>
<evidence type="ECO:0000313" key="3">
    <source>
        <dbReference type="Proteomes" id="UP000238312"/>
    </source>
</evidence>
<feature type="transmembrane region" description="Helical" evidence="1">
    <location>
        <begin position="21"/>
        <end position="43"/>
    </location>
</feature>
<evidence type="ECO:0000256" key="1">
    <source>
        <dbReference type="SAM" id="Phobius"/>
    </source>
</evidence>
<name>A0A2T0LXL0_9ACTN</name>
<gene>
    <name evidence="2" type="ORF">B0I32_1409</name>
</gene>
<comment type="caution">
    <text evidence="2">The sequence shown here is derived from an EMBL/GenBank/DDBJ whole genome shotgun (WGS) entry which is preliminary data.</text>
</comment>